<dbReference type="EMBL" id="JAWWNJ010000226">
    <property type="protein sequence ID" value="KAK6969371.1"/>
    <property type="molecule type" value="Genomic_DNA"/>
</dbReference>
<evidence type="ECO:0000313" key="3">
    <source>
        <dbReference type="Proteomes" id="UP001362999"/>
    </source>
</evidence>
<proteinExistence type="predicted"/>
<keyword evidence="3" id="KW-1185">Reference proteome</keyword>
<feature type="region of interest" description="Disordered" evidence="1">
    <location>
        <begin position="115"/>
        <end position="174"/>
    </location>
</feature>
<sequence length="558" mass="61585">MEFILNPEHIVEDPPLSFVRTNGLESDDQSGEPVASSAIASQIAGLYAPKTLVNFGWKKEENGIETLPTLSPTIQSIFDASRVHVVSIGEVNQQLSSVKPGSSAEIHALTVQLDYQEEEESEEDERLSKLAQWPSPPSPDHGSTTTTGHQSSVIPEKRNSPDLPSENEAKPWKKRRIQGAIFNVPSTSHRARYTFPFGVPLPAMLQDGDIYEFEVPDFDAVDDEVEETPPPPPRPRVAKPKAVKPQLTTVPKFTPYPITSSHSALPTSTNSQPPTEPHAAAQMSQFSVNMTPETNWFPYFYVPPDQQRMYSGQQSLDLTGRIVSAPLPAAPVAPTSIYYQWTSSANSATTVQGWRPSTGPPAKKAKGKTQPKQNPPQPIPIPILPPTEEQGYYRDHTSADKTVATPAGGYYRERSKVDKQPRKKTFIASSSHLPTPIAPIAVPQIQLAANARSHSHAQSSSKSPRRPLTAFGVPIPPFLFETTSEPQEYRIPDFLHFIAAYEHRGARHTRTRINDAFGVRLPEMLIGYQGNEMVEEFVLPAEVLEVGGDSEEEKEEED</sequence>
<accession>A0AAV9Z3D0</accession>
<protein>
    <submittedName>
        <fullName evidence="2">Uncharacterized protein</fullName>
    </submittedName>
</protein>
<reference evidence="2 3" key="1">
    <citation type="journal article" date="2024" name="J Genomics">
        <title>Draft genome sequencing and assembly of Favolaschia claudopus CIRM-BRFM 2984 isolated from oak limbs.</title>
        <authorList>
            <person name="Navarro D."/>
            <person name="Drula E."/>
            <person name="Chaduli D."/>
            <person name="Cazenave R."/>
            <person name="Ahrendt S."/>
            <person name="Wang J."/>
            <person name="Lipzen A."/>
            <person name="Daum C."/>
            <person name="Barry K."/>
            <person name="Grigoriev I.V."/>
            <person name="Favel A."/>
            <person name="Rosso M.N."/>
            <person name="Martin F."/>
        </authorList>
    </citation>
    <scope>NUCLEOTIDE SEQUENCE [LARGE SCALE GENOMIC DNA]</scope>
    <source>
        <strain evidence="2 3">CIRM-BRFM 2984</strain>
    </source>
</reference>
<name>A0AAV9Z3D0_9AGAR</name>
<evidence type="ECO:0000256" key="1">
    <source>
        <dbReference type="SAM" id="MobiDB-lite"/>
    </source>
</evidence>
<organism evidence="2 3">
    <name type="scientific">Favolaschia claudopus</name>
    <dbReference type="NCBI Taxonomy" id="2862362"/>
    <lineage>
        <taxon>Eukaryota</taxon>
        <taxon>Fungi</taxon>
        <taxon>Dikarya</taxon>
        <taxon>Basidiomycota</taxon>
        <taxon>Agaricomycotina</taxon>
        <taxon>Agaricomycetes</taxon>
        <taxon>Agaricomycetidae</taxon>
        <taxon>Agaricales</taxon>
        <taxon>Marasmiineae</taxon>
        <taxon>Mycenaceae</taxon>
        <taxon>Favolaschia</taxon>
    </lineage>
</organism>
<evidence type="ECO:0000313" key="2">
    <source>
        <dbReference type="EMBL" id="KAK6969371.1"/>
    </source>
</evidence>
<feature type="region of interest" description="Disordered" evidence="1">
    <location>
        <begin position="222"/>
        <end position="281"/>
    </location>
</feature>
<dbReference type="Proteomes" id="UP001362999">
    <property type="component" value="Unassembled WGS sequence"/>
</dbReference>
<gene>
    <name evidence="2" type="ORF">R3P38DRAFT_3146133</name>
</gene>
<feature type="region of interest" description="Disordered" evidence="1">
    <location>
        <begin position="349"/>
        <end position="380"/>
    </location>
</feature>
<feature type="compositionally biased region" description="Acidic residues" evidence="1">
    <location>
        <begin position="115"/>
        <end position="125"/>
    </location>
</feature>
<feature type="compositionally biased region" description="Polar residues" evidence="1">
    <location>
        <begin position="246"/>
        <end position="273"/>
    </location>
</feature>
<comment type="caution">
    <text evidence="2">The sequence shown here is derived from an EMBL/GenBank/DDBJ whole genome shotgun (WGS) entry which is preliminary data.</text>
</comment>
<dbReference type="AlphaFoldDB" id="A0AAV9Z3D0"/>